<protein>
    <submittedName>
        <fullName evidence="2">Venom protein</fullName>
    </submittedName>
</protein>
<keyword evidence="1" id="KW-0732">Signal</keyword>
<name>A0A1W6EVQ1_AMPCP</name>
<reference evidence="2" key="1">
    <citation type="submission" date="2017-02" db="EMBL/GenBank/DDBJ databases">
        <title>Parasitoid Jewel Wasp Mounts Multi-Pronged Neurochemical Attack to Hijack a Host Brain.</title>
        <authorList>
            <person name="Arvidson R.S."/>
            <person name="Kaiser M."/>
            <person name="Libersat F."/>
            <person name="Adams M.E."/>
        </authorList>
    </citation>
    <scope>NUCLEOTIDE SEQUENCE</scope>
    <source>
        <strain evidence="2">24</strain>
    </source>
</reference>
<sequence length="84" mass="9896">MCFIIHFPVILFFCTMLLQVSLAQENLSSEERNCDQPLPKLCENIYRMVACFVPLSACHQYVMWRKLILEKSETIEDVHSMVNR</sequence>
<evidence type="ECO:0000313" key="2">
    <source>
        <dbReference type="EMBL" id="ARK19806.1"/>
    </source>
</evidence>
<dbReference type="EMBL" id="KY563397">
    <property type="protein sequence ID" value="ARK19806.1"/>
    <property type="molecule type" value="mRNA"/>
</dbReference>
<dbReference type="AlphaFoldDB" id="A0A1W6EVQ1"/>
<feature type="signal peptide" evidence="1">
    <location>
        <begin position="1"/>
        <end position="23"/>
    </location>
</feature>
<evidence type="ECO:0000256" key="1">
    <source>
        <dbReference type="SAM" id="SignalP"/>
    </source>
</evidence>
<organism evidence="2">
    <name type="scientific">Ampulex compressa</name>
    <name type="common">Emerald cockroach wasp</name>
    <dbReference type="NCBI Taxonomy" id="860918"/>
    <lineage>
        <taxon>Eukaryota</taxon>
        <taxon>Metazoa</taxon>
        <taxon>Ecdysozoa</taxon>
        <taxon>Arthropoda</taxon>
        <taxon>Hexapoda</taxon>
        <taxon>Insecta</taxon>
        <taxon>Pterygota</taxon>
        <taxon>Neoptera</taxon>
        <taxon>Endopterygota</taxon>
        <taxon>Hymenoptera</taxon>
        <taxon>Apocrita</taxon>
        <taxon>Aculeata</taxon>
        <taxon>Apoidea</taxon>
        <taxon>Ampulicidae</taxon>
        <taxon>Ampulicini</taxon>
        <taxon>Ampulex</taxon>
    </lineage>
</organism>
<feature type="chain" id="PRO_5010865447" evidence="1">
    <location>
        <begin position="24"/>
        <end position="84"/>
    </location>
</feature>
<proteinExistence type="evidence at transcript level"/>
<accession>A0A1W6EVQ1</accession>